<reference evidence="1 2" key="1">
    <citation type="submission" date="2018-03" db="EMBL/GenBank/DDBJ databases">
        <title>Whole genome analyses suggest that Burkholderia sensu lato contains two further novel genera in the rhizoxinica-symbiotica group Mycetohabitans gen. nov., and Trinickia gen. nov.: implications for the evolution of diazotrophy and nodulation in the Burkholderiaceae.</title>
        <authorList>
            <person name="Estrada De Los Santos P."/>
            <person name="Palmer M."/>
            <person name="Chavez-Ramirez B."/>
            <person name="Steenkamp E.T."/>
            <person name="Hirsch A.M."/>
            <person name="Manyaka P."/>
            <person name="Maluk M."/>
            <person name="Lafos M."/>
            <person name="Crook M."/>
            <person name="Gross E."/>
            <person name="Simon M.F."/>
            <person name="Bueno Dos Reis Junior F."/>
            <person name="Poole P.S."/>
            <person name="Venter S.N."/>
            <person name="James E.K."/>
        </authorList>
    </citation>
    <scope>NUCLEOTIDE SEQUENCE [LARGE SCALE GENOMIC DNA]</scope>
    <source>
        <strain evidence="1 2">JPY-366</strain>
    </source>
</reference>
<dbReference type="InterPro" id="IPR012349">
    <property type="entry name" value="Split_barrel_FMN-bd"/>
</dbReference>
<dbReference type="AlphaFoldDB" id="A0A2T3Y101"/>
<evidence type="ECO:0000313" key="2">
    <source>
        <dbReference type="Proteomes" id="UP000240638"/>
    </source>
</evidence>
<comment type="caution">
    <text evidence="1">The sequence shown here is derived from an EMBL/GenBank/DDBJ whole genome shotgun (WGS) entry which is preliminary data.</text>
</comment>
<gene>
    <name evidence="1" type="ORF">C9I57_01265</name>
</gene>
<dbReference type="EMBL" id="PYUC01000001">
    <property type="protein sequence ID" value="PTB22447.1"/>
    <property type="molecule type" value="Genomic_DNA"/>
</dbReference>
<protein>
    <submittedName>
        <fullName evidence="1">Pyridoxamine 5'-phosphate oxidase</fullName>
    </submittedName>
</protein>
<accession>A0A2T3Y101</accession>
<proteinExistence type="predicted"/>
<organism evidence="1 2">
    <name type="scientific">Trinickia symbiotica</name>
    <dbReference type="NCBI Taxonomy" id="863227"/>
    <lineage>
        <taxon>Bacteria</taxon>
        <taxon>Pseudomonadati</taxon>
        <taxon>Pseudomonadota</taxon>
        <taxon>Betaproteobacteria</taxon>
        <taxon>Burkholderiales</taxon>
        <taxon>Burkholderiaceae</taxon>
        <taxon>Trinickia</taxon>
    </lineage>
</organism>
<dbReference type="SUPFAM" id="SSF50475">
    <property type="entry name" value="FMN-binding split barrel"/>
    <property type="match status" value="1"/>
</dbReference>
<evidence type="ECO:0000313" key="1">
    <source>
        <dbReference type="EMBL" id="PTB22447.1"/>
    </source>
</evidence>
<dbReference type="PANTHER" id="PTHR42815">
    <property type="entry name" value="FAD-BINDING, PUTATIVE (AFU_ORTHOLOGUE AFUA_6G07600)-RELATED"/>
    <property type="match status" value="1"/>
</dbReference>
<sequence length="335" mass="35947">MEMTMTEAPTVAPGWSGAQLPFHEGELAAQKRAGVLSVAASIGRRGIRDYMPDQHREFYAQLPFMVIGGVDAEGQPWSTLRVGEPGFVSSPDAWTLRIGGGALPGDPLADTWRRGSMVGGLGIQFDTRRRNRINGVVTATDGDALTLTVSQSFGNCAKYIQSRTPVRVSRAEEGAAVEHSRVAAQLNDADRALLRQADTFFIASANVADDAGSARGVDVSHRGGLPGFVRADDAVTLTTPDFSGNRLFNTIGNLLVEPRAGLLFIDFATGDLLYVAADAEIVWEAPELSEFPGAQRLVRFHIREVRRSTGVLPLRWSAVQYAPQFAPQAGKAALG</sequence>
<dbReference type="PANTHER" id="PTHR42815:SF2">
    <property type="entry name" value="FAD-BINDING, PUTATIVE (AFU_ORTHOLOGUE AFUA_6G07600)-RELATED"/>
    <property type="match status" value="1"/>
</dbReference>
<dbReference type="Proteomes" id="UP000240638">
    <property type="component" value="Unassembled WGS sequence"/>
</dbReference>
<dbReference type="Gene3D" id="2.30.110.10">
    <property type="entry name" value="Electron Transport, Fmn-binding Protein, Chain A"/>
    <property type="match status" value="1"/>
</dbReference>
<name>A0A2T3Y101_9BURK</name>